<comment type="caution">
    <text evidence="1">The sequence shown here is derived from an EMBL/GenBank/DDBJ whole genome shotgun (WGS) entry which is preliminary data.</text>
</comment>
<accession>A0A1F7RUD5</accession>
<dbReference type="AlphaFoldDB" id="A0A1F7RUD5"/>
<sequence>MPDPTYTLEIEFSTGSYTDVTSDCFRISINRETATYERGLSMGRCELELDNHERRYSPLNTSGPHYGYLNPNKKVKVVANYNTTTYTLFTGFIDSYTIDPQIGMRSVYIQASDMIKNMKLQTINMPFRVNIGVGSLFSEVLSYATVPLSDRHVHDFMDTVAFVWFENRKPTDVLDNLLTYGNFGAYVSGSGILHIHDRHFNMEGSVVASYNEFFGLSYSRDESNIGNIIRVSGNPREQSTELAVVAGLQEVITIPGSSKNSFWLSYMDPITQETNTPVNSIIFPVPQTDYTFNSAPTGLGTDLTSFMTITGAMLSTTAIFSLTNTIATKGYVTKFNLRGYPILRKPTVSYEAEVASSQAAYGRRAYIIESDFINTLQYSKDYVTYLMYEHLDPVDNVPFSLKNQFPDILQRELTDIVHIVESNTALSIDGIILSLSHDINFERGIEHSVQYDVDRWADPEWLLLEHPTKGVLDSRKVGF</sequence>
<gene>
    <name evidence="1" type="ORF">A2W05_07480</name>
</gene>
<evidence type="ECO:0000313" key="1">
    <source>
        <dbReference type="EMBL" id="OGL45179.1"/>
    </source>
</evidence>
<proteinExistence type="predicted"/>
<dbReference type="Proteomes" id="UP000178797">
    <property type="component" value="Unassembled WGS sequence"/>
</dbReference>
<protein>
    <submittedName>
        <fullName evidence="1">Uncharacterized protein</fullName>
    </submittedName>
</protein>
<reference evidence="1 2" key="1">
    <citation type="journal article" date="2016" name="Nat. Commun.">
        <title>Thousands of microbial genomes shed light on interconnected biogeochemical processes in an aquifer system.</title>
        <authorList>
            <person name="Anantharaman K."/>
            <person name="Brown C.T."/>
            <person name="Hug L.A."/>
            <person name="Sharon I."/>
            <person name="Castelle C.J."/>
            <person name="Probst A.J."/>
            <person name="Thomas B.C."/>
            <person name="Singh A."/>
            <person name="Wilkins M.J."/>
            <person name="Karaoz U."/>
            <person name="Brodie E.L."/>
            <person name="Williams K.H."/>
            <person name="Hubbard S.S."/>
            <person name="Banfield J.F."/>
        </authorList>
    </citation>
    <scope>NUCLEOTIDE SEQUENCE [LARGE SCALE GENOMIC DNA]</scope>
</reference>
<organism evidence="1 2">
    <name type="scientific">Candidatus Schekmanbacteria bacterium RBG_16_38_10</name>
    <dbReference type="NCBI Taxonomy" id="1817879"/>
    <lineage>
        <taxon>Bacteria</taxon>
        <taxon>Candidatus Schekmaniibacteriota</taxon>
    </lineage>
</organism>
<evidence type="ECO:0000313" key="2">
    <source>
        <dbReference type="Proteomes" id="UP000178797"/>
    </source>
</evidence>
<dbReference type="EMBL" id="MGDE01000148">
    <property type="protein sequence ID" value="OGL45179.1"/>
    <property type="molecule type" value="Genomic_DNA"/>
</dbReference>
<name>A0A1F7RUD5_9BACT</name>